<dbReference type="InterPro" id="IPR011527">
    <property type="entry name" value="ABC1_TM_dom"/>
</dbReference>
<dbReference type="InterPro" id="IPR027417">
    <property type="entry name" value="P-loop_NTPase"/>
</dbReference>
<proteinExistence type="predicted"/>
<evidence type="ECO:0000259" key="10">
    <source>
        <dbReference type="PROSITE" id="PS50893"/>
    </source>
</evidence>
<evidence type="ECO:0000313" key="13">
    <source>
        <dbReference type="Proteomes" id="UP000295277"/>
    </source>
</evidence>
<dbReference type="InterPro" id="IPR017871">
    <property type="entry name" value="ABC_transporter-like_CS"/>
</dbReference>
<keyword evidence="6 12" id="KW-0067">ATP-binding</keyword>
<dbReference type="Pfam" id="PF00664">
    <property type="entry name" value="ABC_membrane"/>
    <property type="match status" value="1"/>
</dbReference>
<keyword evidence="8 9" id="KW-0472">Membrane</keyword>
<dbReference type="Proteomes" id="UP000295277">
    <property type="component" value="Unassembled WGS sequence"/>
</dbReference>
<evidence type="ECO:0000259" key="11">
    <source>
        <dbReference type="PROSITE" id="PS50929"/>
    </source>
</evidence>
<keyword evidence="3" id="KW-1003">Cell membrane</keyword>
<reference evidence="12 13" key="1">
    <citation type="submission" date="2019-03" db="EMBL/GenBank/DDBJ databases">
        <title>Genomic Encyclopedia of Type Strains, Phase IV (KMG-IV): sequencing the most valuable type-strain genomes for metagenomic binning, comparative biology and taxonomic classification.</title>
        <authorList>
            <person name="Goeker M."/>
        </authorList>
    </citation>
    <scope>NUCLEOTIDE SEQUENCE [LARGE SCALE GENOMIC DNA]</scope>
    <source>
        <strain evidence="12 13">DSM 21153</strain>
    </source>
</reference>
<dbReference type="SMART" id="SM00382">
    <property type="entry name" value="AAA"/>
    <property type="match status" value="1"/>
</dbReference>
<feature type="transmembrane region" description="Helical" evidence="9">
    <location>
        <begin position="136"/>
        <end position="158"/>
    </location>
</feature>
<evidence type="ECO:0000256" key="5">
    <source>
        <dbReference type="ARBA" id="ARBA00022741"/>
    </source>
</evidence>
<dbReference type="PROSITE" id="PS50893">
    <property type="entry name" value="ABC_TRANSPORTER_2"/>
    <property type="match status" value="1"/>
</dbReference>
<dbReference type="RefSeq" id="WP_132693082.1">
    <property type="nucleotide sequence ID" value="NZ_SLVM01000001.1"/>
</dbReference>
<dbReference type="FunFam" id="3.40.50.300:FF:000221">
    <property type="entry name" value="Multidrug ABC transporter ATP-binding protein"/>
    <property type="match status" value="1"/>
</dbReference>
<dbReference type="InterPro" id="IPR036640">
    <property type="entry name" value="ABC1_TM_sf"/>
</dbReference>
<keyword evidence="13" id="KW-1185">Reference proteome</keyword>
<evidence type="ECO:0000256" key="7">
    <source>
        <dbReference type="ARBA" id="ARBA00022989"/>
    </source>
</evidence>
<evidence type="ECO:0000256" key="9">
    <source>
        <dbReference type="SAM" id="Phobius"/>
    </source>
</evidence>
<feature type="transmembrane region" description="Helical" evidence="9">
    <location>
        <begin position="252"/>
        <end position="274"/>
    </location>
</feature>
<feature type="transmembrane region" description="Helical" evidence="9">
    <location>
        <begin position="62"/>
        <end position="80"/>
    </location>
</feature>
<keyword evidence="2" id="KW-0813">Transport</keyword>
<dbReference type="SUPFAM" id="SSF90123">
    <property type="entry name" value="ABC transporter transmembrane region"/>
    <property type="match status" value="1"/>
</dbReference>
<evidence type="ECO:0000256" key="2">
    <source>
        <dbReference type="ARBA" id="ARBA00022448"/>
    </source>
</evidence>
<dbReference type="PROSITE" id="PS50929">
    <property type="entry name" value="ABC_TM1F"/>
    <property type="match status" value="1"/>
</dbReference>
<organism evidence="12 13">
    <name type="scientific">Rhodovulum steppense</name>
    <dbReference type="NCBI Taxonomy" id="540251"/>
    <lineage>
        <taxon>Bacteria</taxon>
        <taxon>Pseudomonadati</taxon>
        <taxon>Pseudomonadota</taxon>
        <taxon>Alphaproteobacteria</taxon>
        <taxon>Rhodobacterales</taxon>
        <taxon>Paracoccaceae</taxon>
        <taxon>Rhodovulum</taxon>
    </lineage>
</organism>
<evidence type="ECO:0000313" key="12">
    <source>
        <dbReference type="EMBL" id="TCM88070.1"/>
    </source>
</evidence>
<accession>A0A4R1Z327</accession>
<name>A0A4R1Z327_9RHOB</name>
<dbReference type="Pfam" id="PF00005">
    <property type="entry name" value="ABC_tran"/>
    <property type="match status" value="1"/>
</dbReference>
<sequence length="583" mass="62672">MDAQHDSRPIVRWLWRDYLRRHIWMIGAAMALMTLEGGTLGALSYLFKPMFDTIFIAGNRDAIPLVAGAVIILFLTRAIAGFGQRLLMARVGLSVSAALQRDLVGHMLTLDSVWFQKTPPGNLIERVRGDTMAAANIWNTVFTAAGRDAVALISLFAVAVSIDWLWTLIALAGVPLLFGPIAALQRWVRRTTRAAREAAASISNRLDETFHGVTTIKLNRLEHREDVRFAKTVDGYVHVQIRSEAGQSGIPALIDVVGGIGFAGVLVFGGMQIIDGDKTVGEFMAFFTAIALVFEPLRRLGRVSGAWQAALASLERLFAVFQERPTILSPAQPGTLPAPGGDCDIVLDDVHLAYGDAPALNGLTLTAKAGQMTALVGPSGAGKSTVFNLLTRLVEPQRGRVLVGGVPVDALPLAELRDLFSVVTQEAPMFDEPLRDNICLGKDVSEARLAEVVRAAHIADFLPALPAGLDSPAGPRGSNLSGGQRQRVAIARALLRDAPILLMDEATSALDSQSEKIVQEALGQLSQGRTTLVIAHRLATVRNADRIVVMDKGRVAEEGTHDELLARGGLYAGLYRLQFASEG</sequence>
<evidence type="ECO:0000256" key="4">
    <source>
        <dbReference type="ARBA" id="ARBA00022692"/>
    </source>
</evidence>
<feature type="domain" description="ABC transporter" evidence="10">
    <location>
        <begin position="345"/>
        <end position="577"/>
    </location>
</feature>
<keyword evidence="5" id="KW-0547">Nucleotide-binding</keyword>
<keyword evidence="4 9" id="KW-0812">Transmembrane</keyword>
<feature type="transmembrane region" description="Helical" evidence="9">
    <location>
        <begin position="23"/>
        <end position="47"/>
    </location>
</feature>
<evidence type="ECO:0000256" key="1">
    <source>
        <dbReference type="ARBA" id="ARBA00004651"/>
    </source>
</evidence>
<dbReference type="InterPro" id="IPR039421">
    <property type="entry name" value="Type_1_exporter"/>
</dbReference>
<comment type="caution">
    <text evidence="12">The sequence shown here is derived from an EMBL/GenBank/DDBJ whole genome shotgun (WGS) entry which is preliminary data.</text>
</comment>
<dbReference type="Gene3D" id="3.40.50.300">
    <property type="entry name" value="P-loop containing nucleotide triphosphate hydrolases"/>
    <property type="match status" value="1"/>
</dbReference>
<dbReference type="Gene3D" id="1.20.1560.10">
    <property type="entry name" value="ABC transporter type 1, transmembrane domain"/>
    <property type="match status" value="1"/>
</dbReference>
<dbReference type="GO" id="GO:0016887">
    <property type="term" value="F:ATP hydrolysis activity"/>
    <property type="evidence" value="ECO:0007669"/>
    <property type="project" value="InterPro"/>
</dbReference>
<evidence type="ECO:0000256" key="3">
    <source>
        <dbReference type="ARBA" id="ARBA00022475"/>
    </source>
</evidence>
<dbReference type="GO" id="GO:0005886">
    <property type="term" value="C:plasma membrane"/>
    <property type="evidence" value="ECO:0007669"/>
    <property type="project" value="UniProtKB-SubCell"/>
</dbReference>
<keyword evidence="7 9" id="KW-1133">Transmembrane helix</keyword>
<evidence type="ECO:0000256" key="8">
    <source>
        <dbReference type="ARBA" id="ARBA00023136"/>
    </source>
</evidence>
<dbReference type="OrthoDB" id="9808328at2"/>
<dbReference type="CDD" id="cd18552">
    <property type="entry name" value="ABC_6TM_MsbA_like"/>
    <property type="match status" value="1"/>
</dbReference>
<dbReference type="GO" id="GO:0015421">
    <property type="term" value="F:ABC-type oligopeptide transporter activity"/>
    <property type="evidence" value="ECO:0007669"/>
    <property type="project" value="TreeGrafter"/>
</dbReference>
<protein>
    <submittedName>
        <fullName evidence="12">ATP-binding cassette subfamily B protein/subfamily B ATP-binding cassette protein MsbA</fullName>
    </submittedName>
</protein>
<gene>
    <name evidence="12" type="ORF">EV216_10180</name>
</gene>
<dbReference type="PROSITE" id="PS00211">
    <property type="entry name" value="ABC_TRANSPORTER_1"/>
    <property type="match status" value="1"/>
</dbReference>
<evidence type="ECO:0000256" key="6">
    <source>
        <dbReference type="ARBA" id="ARBA00022840"/>
    </source>
</evidence>
<dbReference type="InterPro" id="IPR003439">
    <property type="entry name" value="ABC_transporter-like_ATP-bd"/>
</dbReference>
<dbReference type="EMBL" id="SLVM01000001">
    <property type="protein sequence ID" value="TCM88070.1"/>
    <property type="molecule type" value="Genomic_DNA"/>
</dbReference>
<comment type="subcellular location">
    <subcellularLocation>
        <location evidence="1">Cell membrane</location>
        <topology evidence="1">Multi-pass membrane protein</topology>
    </subcellularLocation>
</comment>
<dbReference type="GO" id="GO:0005524">
    <property type="term" value="F:ATP binding"/>
    <property type="evidence" value="ECO:0007669"/>
    <property type="project" value="UniProtKB-KW"/>
</dbReference>
<feature type="domain" description="ABC transmembrane type-1" evidence="11">
    <location>
        <begin position="28"/>
        <end position="309"/>
    </location>
</feature>
<dbReference type="PANTHER" id="PTHR43394:SF1">
    <property type="entry name" value="ATP-BINDING CASSETTE SUB-FAMILY B MEMBER 10, MITOCHONDRIAL"/>
    <property type="match status" value="1"/>
</dbReference>
<dbReference type="PANTHER" id="PTHR43394">
    <property type="entry name" value="ATP-DEPENDENT PERMEASE MDL1, MITOCHONDRIAL"/>
    <property type="match status" value="1"/>
</dbReference>
<dbReference type="AlphaFoldDB" id="A0A4R1Z327"/>
<feature type="transmembrane region" description="Helical" evidence="9">
    <location>
        <begin position="164"/>
        <end position="184"/>
    </location>
</feature>
<dbReference type="InterPro" id="IPR003593">
    <property type="entry name" value="AAA+_ATPase"/>
</dbReference>
<dbReference type="SUPFAM" id="SSF52540">
    <property type="entry name" value="P-loop containing nucleoside triphosphate hydrolases"/>
    <property type="match status" value="1"/>
</dbReference>